<reference evidence="2 3" key="1">
    <citation type="submission" date="2019-06" db="EMBL/GenBank/DDBJ databases">
        <title>Sequencing the genomes of 1000 actinobacteria strains.</title>
        <authorList>
            <person name="Klenk H.-P."/>
        </authorList>
    </citation>
    <scope>NUCLEOTIDE SEQUENCE [LARGE SCALE GENOMIC DNA]</scope>
    <source>
        <strain evidence="2 3">DSM 24617</strain>
    </source>
</reference>
<keyword evidence="1" id="KW-1133">Transmembrane helix</keyword>
<dbReference type="Proteomes" id="UP000318336">
    <property type="component" value="Unassembled WGS sequence"/>
</dbReference>
<feature type="transmembrane region" description="Helical" evidence="1">
    <location>
        <begin position="309"/>
        <end position="331"/>
    </location>
</feature>
<gene>
    <name evidence="2" type="ORF">FB554_2233</name>
</gene>
<dbReference type="AlphaFoldDB" id="A0A542XE10"/>
<feature type="transmembrane region" description="Helical" evidence="1">
    <location>
        <begin position="83"/>
        <end position="100"/>
    </location>
</feature>
<dbReference type="EMBL" id="VFOK01000001">
    <property type="protein sequence ID" value="TQL34075.1"/>
    <property type="molecule type" value="Genomic_DNA"/>
</dbReference>
<dbReference type="RefSeq" id="WP_142006085.1">
    <property type="nucleotide sequence ID" value="NZ_CAJTBP010000001.1"/>
</dbReference>
<feature type="transmembrane region" description="Helical" evidence="1">
    <location>
        <begin position="106"/>
        <end position="124"/>
    </location>
</feature>
<evidence type="ECO:0000256" key="1">
    <source>
        <dbReference type="SAM" id="Phobius"/>
    </source>
</evidence>
<feature type="transmembrane region" description="Helical" evidence="1">
    <location>
        <begin position="194"/>
        <end position="223"/>
    </location>
</feature>
<dbReference type="OrthoDB" id="3767297at2"/>
<keyword evidence="3" id="KW-1185">Reference proteome</keyword>
<accession>A0A542XE10</accession>
<name>A0A542XE10_9MICO</name>
<feature type="transmembrane region" description="Helical" evidence="1">
    <location>
        <begin position="351"/>
        <end position="377"/>
    </location>
</feature>
<feature type="transmembrane region" description="Helical" evidence="1">
    <location>
        <begin position="170"/>
        <end position="187"/>
    </location>
</feature>
<sequence length="395" mass="42822">MTLATPTQPSGATVATASAKPRWLERSSAYWARVNAIDFALGALLVLNNYTIGPAPFGVVLSGLIIAVAAFRRPTVHVRWGGVLYLLGSAVFGYLILVSIDQGQPWAQRSFRFFLILTVAAVVAQRRIDPMSFFAGAAISPLFNALAFYAGVAPNNYPPYLSGFYNDKNVAGFYYALIGILGLLAVPRRWTVPWLALSSALLFLTGSRTSMMAFALAVAWLLLRNRLGMTFRLAAAAAGVWMAIFIETQFAQIGVFSDRVGTDWYREQIDAATEVKVGYTPPTGLGLNQGFVILQGGRRAFMHDSYAQAFVEGGYVFLYATILAFGVLALGPLSRRVTVPRPLLVAEAATVVILVCGWKLGEVFMTTGAFIVLGLAIGARFGEEPRLADRWWAAP</sequence>
<keyword evidence="1" id="KW-0812">Transmembrane</keyword>
<evidence type="ECO:0000313" key="2">
    <source>
        <dbReference type="EMBL" id="TQL34075.1"/>
    </source>
</evidence>
<protein>
    <recommendedName>
        <fullName evidence="4">O-antigen ligase</fullName>
    </recommendedName>
</protein>
<feature type="transmembrane region" description="Helical" evidence="1">
    <location>
        <begin position="131"/>
        <end position="150"/>
    </location>
</feature>
<evidence type="ECO:0008006" key="4">
    <source>
        <dbReference type="Google" id="ProtNLM"/>
    </source>
</evidence>
<comment type="caution">
    <text evidence="2">The sequence shown here is derived from an EMBL/GenBank/DDBJ whole genome shotgun (WGS) entry which is preliminary data.</text>
</comment>
<feature type="transmembrane region" description="Helical" evidence="1">
    <location>
        <begin position="53"/>
        <end position="71"/>
    </location>
</feature>
<proteinExistence type="predicted"/>
<evidence type="ECO:0000313" key="3">
    <source>
        <dbReference type="Proteomes" id="UP000318336"/>
    </source>
</evidence>
<keyword evidence="1" id="KW-0472">Membrane</keyword>
<organism evidence="2 3">
    <name type="scientific">Barrientosiimonas humi</name>
    <dbReference type="NCBI Taxonomy" id="999931"/>
    <lineage>
        <taxon>Bacteria</taxon>
        <taxon>Bacillati</taxon>
        <taxon>Actinomycetota</taxon>
        <taxon>Actinomycetes</taxon>
        <taxon>Micrococcales</taxon>
        <taxon>Dermacoccaceae</taxon>
        <taxon>Barrientosiimonas</taxon>
    </lineage>
</organism>